<dbReference type="Gene3D" id="3.30.70.330">
    <property type="match status" value="1"/>
</dbReference>
<evidence type="ECO:0000259" key="5">
    <source>
        <dbReference type="PROSITE" id="PS50102"/>
    </source>
</evidence>
<dbReference type="InterPro" id="IPR035979">
    <property type="entry name" value="RBD_domain_sf"/>
</dbReference>
<feature type="compositionally biased region" description="Basic and acidic residues" evidence="4">
    <location>
        <begin position="980"/>
        <end position="989"/>
    </location>
</feature>
<dbReference type="Gene3D" id="3.10.110.10">
    <property type="entry name" value="Ubiquitin Conjugating Enzyme"/>
    <property type="match status" value="1"/>
</dbReference>
<dbReference type="Pfam" id="PF23044">
    <property type="entry name" value="SH3-C_UBE2O"/>
    <property type="match status" value="1"/>
</dbReference>
<evidence type="ECO:0000313" key="7">
    <source>
        <dbReference type="EMBL" id="CAD8236726.1"/>
    </source>
</evidence>
<feature type="region of interest" description="Disordered" evidence="4">
    <location>
        <begin position="661"/>
        <end position="696"/>
    </location>
</feature>
<dbReference type="InterPro" id="IPR057733">
    <property type="entry name" value="UBE2O-like_SH3-B"/>
</dbReference>
<dbReference type="Pfam" id="PF23046">
    <property type="entry name" value="tSH3-B_UBE2O"/>
    <property type="match status" value="1"/>
</dbReference>
<dbReference type="InterPro" id="IPR012677">
    <property type="entry name" value="Nucleotide-bd_a/b_plait_sf"/>
</dbReference>
<feature type="region of interest" description="Disordered" evidence="4">
    <location>
        <begin position="755"/>
        <end position="783"/>
    </location>
</feature>
<feature type="compositionally biased region" description="Gly residues" evidence="4">
    <location>
        <begin position="509"/>
        <end position="519"/>
    </location>
</feature>
<feature type="compositionally biased region" description="Acidic residues" evidence="4">
    <location>
        <begin position="961"/>
        <end position="973"/>
    </location>
</feature>
<dbReference type="PANTHER" id="PTHR46116:SF15">
    <property type="entry name" value="(E3-INDEPENDENT) E2 UBIQUITIN-CONJUGATING ENZYME"/>
    <property type="match status" value="1"/>
</dbReference>
<dbReference type="InterPro" id="IPR057735">
    <property type="entry name" value="UBE2O-like_tSH3-B"/>
</dbReference>
<evidence type="ECO:0008006" key="8">
    <source>
        <dbReference type="Google" id="ProtNLM"/>
    </source>
</evidence>
<feature type="compositionally biased region" description="Basic and acidic residues" evidence="4">
    <location>
        <begin position="1030"/>
        <end position="1069"/>
    </location>
</feature>
<dbReference type="Pfam" id="PF00179">
    <property type="entry name" value="UQ_con"/>
    <property type="match status" value="1"/>
</dbReference>
<keyword evidence="3" id="KW-0694">RNA-binding</keyword>
<feature type="region of interest" description="Disordered" evidence="4">
    <location>
        <begin position="1030"/>
        <end position="1091"/>
    </location>
</feature>
<evidence type="ECO:0000259" key="6">
    <source>
        <dbReference type="PROSITE" id="PS50127"/>
    </source>
</evidence>
<feature type="domain" description="UBC core" evidence="6">
    <location>
        <begin position="1126"/>
        <end position="1309"/>
    </location>
</feature>
<evidence type="ECO:0000256" key="2">
    <source>
        <dbReference type="ARBA" id="ARBA00022786"/>
    </source>
</evidence>
<protein>
    <recommendedName>
        <fullName evidence="8">UBC core domain-containing protein</fullName>
    </recommendedName>
</protein>
<evidence type="ECO:0000256" key="1">
    <source>
        <dbReference type="ARBA" id="ARBA00022679"/>
    </source>
</evidence>
<gene>
    <name evidence="7" type="ORF">PCOL08062_LOCUS4803</name>
</gene>
<organism evidence="7">
    <name type="scientific">Prasinoderma coloniale</name>
    <dbReference type="NCBI Taxonomy" id="156133"/>
    <lineage>
        <taxon>Eukaryota</taxon>
        <taxon>Viridiplantae</taxon>
        <taxon>Prasinodermophyta</taxon>
        <taxon>Prasinodermophyceae</taxon>
        <taxon>Prasinodermales</taxon>
        <taxon>Prasinodermaceae</taxon>
        <taxon>Prasinoderma</taxon>
    </lineage>
</organism>
<name>A0A7R9TJA7_9VIRI</name>
<evidence type="ECO:0000256" key="4">
    <source>
        <dbReference type="SAM" id="MobiDB-lite"/>
    </source>
</evidence>
<feature type="domain" description="RRM" evidence="5">
    <location>
        <begin position="70"/>
        <end position="148"/>
    </location>
</feature>
<accession>A0A7R9TJA7</accession>
<dbReference type="InterPro" id="IPR016135">
    <property type="entry name" value="UBQ-conjugating_enzyme/RWD"/>
</dbReference>
<proteinExistence type="predicted"/>
<feature type="compositionally biased region" description="Low complexity" evidence="4">
    <location>
        <begin position="480"/>
        <end position="490"/>
    </location>
</feature>
<dbReference type="EMBL" id="HBDZ01006287">
    <property type="protein sequence ID" value="CAD8236726.1"/>
    <property type="molecule type" value="Transcribed_RNA"/>
</dbReference>
<dbReference type="Pfam" id="PF00076">
    <property type="entry name" value="RRM_1"/>
    <property type="match status" value="1"/>
</dbReference>
<dbReference type="SMART" id="SM00212">
    <property type="entry name" value="UBCc"/>
    <property type="match status" value="1"/>
</dbReference>
<dbReference type="SUPFAM" id="SSF54495">
    <property type="entry name" value="UBC-like"/>
    <property type="match status" value="1"/>
</dbReference>
<dbReference type="Pfam" id="PF23043">
    <property type="entry name" value="SH3-B_UBE2O"/>
    <property type="match status" value="1"/>
</dbReference>
<dbReference type="InterPro" id="IPR057734">
    <property type="entry name" value="UBE2O-like_SH3-C"/>
</dbReference>
<feature type="region of interest" description="Disordered" evidence="4">
    <location>
        <begin position="472"/>
        <end position="528"/>
    </location>
</feature>
<keyword evidence="2" id="KW-0833">Ubl conjugation pathway</keyword>
<feature type="compositionally biased region" description="Basic and acidic residues" evidence="4">
    <location>
        <begin position="581"/>
        <end position="590"/>
    </location>
</feature>
<feature type="compositionally biased region" description="Gly residues" evidence="4">
    <location>
        <begin position="161"/>
        <end position="176"/>
    </location>
</feature>
<dbReference type="PROSITE" id="PS50102">
    <property type="entry name" value="RRM"/>
    <property type="match status" value="1"/>
</dbReference>
<reference evidence="7" key="1">
    <citation type="submission" date="2021-01" db="EMBL/GenBank/DDBJ databases">
        <authorList>
            <person name="Corre E."/>
            <person name="Pelletier E."/>
            <person name="Niang G."/>
            <person name="Scheremetjew M."/>
            <person name="Finn R."/>
            <person name="Kale V."/>
            <person name="Holt S."/>
            <person name="Cochrane G."/>
            <person name="Meng A."/>
            <person name="Brown T."/>
            <person name="Cohen L."/>
        </authorList>
    </citation>
    <scope>NUCLEOTIDE SEQUENCE</scope>
    <source>
        <strain evidence="7">CCMP1413</strain>
    </source>
</reference>
<feature type="compositionally biased region" description="Basic and acidic residues" evidence="4">
    <location>
        <begin position="496"/>
        <end position="508"/>
    </location>
</feature>
<feature type="compositionally biased region" description="Basic and acidic residues" evidence="4">
    <location>
        <begin position="951"/>
        <end position="960"/>
    </location>
</feature>
<sequence>MVDAKLARILKRKRLERRKKRKDAKEAARYRPGHSMPWIEAKPSAEAAKAMAKATAQQAAGVVAAASGTYEVCLKYVPYDAKEDEMKEFFSACGPIDGRVRLLMDRQTGKCKGIGWVTFETAEGMANALANDGCEYGGRHLSITPGTTQWRTRWDQPKPEQGGGGGGGGGGIGGGGAPPPGWTGGDDDMEEALRSALEYDRYRNQRGDEGLGGANGAPAAADATNAGIDSFRVHSGDLVCPTDDPVMRGLVNKVSGGDSDVEDDEDDYGSHGPLEEGHARVEWHLAGNERIAEDSDEAMRELVVLDRAFVHGDVVARGTDPLGETGVITGVHLSVELEWAATGERLGPLRASALAHVRAFTPGDYVIHRAQAWLGRIEDAADCITLQFPDGAVCRIKDADPEAVLPAASTEVVDPEECPFYHGMAVRVVSMTVLRRAEWVAGQHSHKRTEGVIIGVEPGAVSVRWMYPANSGGGGGGGAPSADGGDSAAAAGGGARDGEGGGEGDKGEQGGGGEGGASGAGQPPPPVVPGCELLPLSYFSHLGWQLGDFALLRPHVSGPRLAARVELAPPRGARAVSADGGDAHEGDAHNGRSRRGRQRAIALAKGLPQAGYVTNTHTTVDVQWQSGEKQLGITSRTLVPRRHLGDHDFWPNEYVVERAEDGEAPAQDGAPPPPPGMNSMPGDAAPPASTVRTVGTPSPSFVQFCHEAMMRAREIGEEPSPSDERGQEVWDSVMSRVLQKHWAGLGRAEREAFGEVAPPASGNGHATDGGGEGEAAQPSKYASRRVGYVDSVDSVQRTALVRWLEPSAVGTANAVTTAPPAEEVSVYELGANSEYSYHVGDIVLRLGGADEAMSSDADSPVRGASSSLSLDPWMISTLSWPSAEADACAAAAAHTPLGSELVSRMRQQLRHASWVGEIIDIKDGNLEVAWANGCVSVMAPEAVHVITRDGDDFMDDHAGESDDDYEDADEYESASEAASDEDRMSHDDSMDSSDFYDSLPAYGDGPHGPKPGAFAFAEIFRDAAAQVVQERMEADRREREAAAQRPRRDTEPIDPTVDKMLVEDGRTQEDVGDAPTIAPHDQVASGAGPSDSARATAADYARFDMVAAFARHTYAERNLHAAPERAFSKRCAKEWAMLQEGLPEGIYVRWSESRLDLVRAAIVGPKKTPYHDGLFLFDIVLPTDYPKAPPEVCYYSFGVRVNPNLYENGKVCLSLLNTWTGKGTETWTPKSSSLLQVLVSIQGLVLNEEPYYNEAGYEKQVGSAEGAKNSALYNESAFLLSLKTYLALMKTPPEHFEKLVQEHFRGVGSKLVAACGRYLNGAVVGSLAPVERAGEDGTGGAADGDVGDATTSSGGFRLMLQKIAPKLEAALAKL</sequence>
<dbReference type="PROSITE" id="PS50127">
    <property type="entry name" value="UBC_2"/>
    <property type="match status" value="1"/>
</dbReference>
<dbReference type="InterPro" id="IPR000608">
    <property type="entry name" value="UBC"/>
</dbReference>
<dbReference type="SMART" id="SM00360">
    <property type="entry name" value="RRM"/>
    <property type="match status" value="1"/>
</dbReference>
<evidence type="ECO:0000256" key="3">
    <source>
        <dbReference type="PROSITE-ProRule" id="PRU00176"/>
    </source>
</evidence>
<dbReference type="GO" id="GO:0003723">
    <property type="term" value="F:RNA binding"/>
    <property type="evidence" value="ECO:0007669"/>
    <property type="project" value="UniProtKB-UniRule"/>
</dbReference>
<dbReference type="PANTHER" id="PTHR46116">
    <property type="entry name" value="(E3-INDEPENDENT) E2 UBIQUITIN-CONJUGATING ENZYME"/>
    <property type="match status" value="1"/>
</dbReference>
<dbReference type="GO" id="GO:0061631">
    <property type="term" value="F:ubiquitin conjugating enzyme activity"/>
    <property type="evidence" value="ECO:0007669"/>
    <property type="project" value="TreeGrafter"/>
</dbReference>
<dbReference type="SUPFAM" id="SSF54928">
    <property type="entry name" value="RNA-binding domain, RBD"/>
    <property type="match status" value="1"/>
</dbReference>
<dbReference type="CDD" id="cd23837">
    <property type="entry name" value="UBCc_UBE2O"/>
    <property type="match status" value="1"/>
</dbReference>
<feature type="region of interest" description="Disordered" evidence="4">
    <location>
        <begin position="951"/>
        <end position="1010"/>
    </location>
</feature>
<feature type="region of interest" description="Disordered" evidence="4">
    <location>
        <begin position="145"/>
        <end position="188"/>
    </location>
</feature>
<feature type="region of interest" description="Disordered" evidence="4">
    <location>
        <begin position="253"/>
        <end position="275"/>
    </location>
</feature>
<dbReference type="InterPro" id="IPR000504">
    <property type="entry name" value="RRM_dom"/>
</dbReference>
<keyword evidence="1" id="KW-0808">Transferase</keyword>
<feature type="region of interest" description="Disordered" evidence="4">
    <location>
        <begin position="572"/>
        <end position="597"/>
    </location>
</feature>